<dbReference type="SUPFAM" id="SSF143120">
    <property type="entry name" value="YefM-like"/>
    <property type="match status" value="1"/>
</dbReference>
<accession>A0A450THC7</accession>
<protein>
    <submittedName>
        <fullName evidence="3">Antitoxin component of toxin-antitoxin stability system, DNA-binding transcriptional repressor</fullName>
    </submittedName>
</protein>
<dbReference type="InterPro" id="IPR036165">
    <property type="entry name" value="YefM-like_sf"/>
</dbReference>
<comment type="similarity">
    <text evidence="1">Belongs to the phD/YefM antitoxin family.</text>
</comment>
<evidence type="ECO:0000313" key="2">
    <source>
        <dbReference type="EMBL" id="VFJ58365.1"/>
    </source>
</evidence>
<gene>
    <name evidence="2" type="ORF">BECKFW1821A_GA0114235_108111</name>
    <name evidence="3" type="ORF">BECKFW1821B_GA0114236_11198</name>
</gene>
<evidence type="ECO:0000256" key="1">
    <source>
        <dbReference type="ARBA" id="ARBA00009981"/>
    </source>
</evidence>
<proteinExistence type="inferred from homology"/>
<organism evidence="3">
    <name type="scientific">Candidatus Kentrum sp. FW</name>
    <dbReference type="NCBI Taxonomy" id="2126338"/>
    <lineage>
        <taxon>Bacteria</taxon>
        <taxon>Pseudomonadati</taxon>
        <taxon>Pseudomonadota</taxon>
        <taxon>Gammaproteobacteria</taxon>
        <taxon>Candidatus Kentrum</taxon>
    </lineage>
</organism>
<name>A0A450THC7_9GAMM</name>
<reference evidence="3" key="1">
    <citation type="submission" date="2019-02" db="EMBL/GenBank/DDBJ databases">
        <authorList>
            <person name="Gruber-Vodicka R. H."/>
            <person name="Seah K. B. B."/>
        </authorList>
    </citation>
    <scope>NUCLEOTIDE SEQUENCE</scope>
    <source>
        <strain evidence="3">BECK_BZ106</strain>
        <strain evidence="2">BECK_BZ15</strain>
    </source>
</reference>
<keyword evidence="3" id="KW-0238">DNA-binding</keyword>
<dbReference type="AlphaFoldDB" id="A0A450THC7"/>
<dbReference type="EMBL" id="CAADEW010000081">
    <property type="protein sequence ID" value="VFJ58365.1"/>
    <property type="molecule type" value="Genomic_DNA"/>
</dbReference>
<evidence type="ECO:0000313" key="3">
    <source>
        <dbReference type="EMBL" id="VFJ66650.1"/>
    </source>
</evidence>
<sequence length="80" mass="8681">MKVDLFEARSQFPRLVQAALAGDEIIIADQGHPTVRLVPVQGIGGHRQSGMWSGLPIPEEDWDSPQFNREIAGSLIGGDT</sequence>
<dbReference type="EMBL" id="CAADFD010000119">
    <property type="protein sequence ID" value="VFJ66650.1"/>
    <property type="molecule type" value="Genomic_DNA"/>
</dbReference>
<dbReference type="GO" id="GO:0003677">
    <property type="term" value="F:DNA binding"/>
    <property type="evidence" value="ECO:0007669"/>
    <property type="project" value="UniProtKB-KW"/>
</dbReference>